<evidence type="ECO:0000313" key="2">
    <source>
        <dbReference type="EMBL" id="CAD8497329.1"/>
    </source>
</evidence>
<feature type="compositionally biased region" description="Acidic residues" evidence="1">
    <location>
        <begin position="333"/>
        <end position="342"/>
    </location>
</feature>
<protein>
    <submittedName>
        <fullName evidence="2">Uncharacterized protein</fullName>
    </submittedName>
</protein>
<sequence>MSSPNTMKHARFKVVGGLVFFLLLAVVMDMHRMHEGVVLVAAPPVKYVTPQATEFSVSVPKGWKVGSMLGLKIPGRGDSVIQVPPGIKPGETFVFHLGDDSQAKGSMASTKLQPVHKIPESRNTLLKLEQKDLTSFKGMLTYERALRKTMGKIRHTWKTSKLEESEEPAMDTEHFIPAEVAPQAPGWDPKNPNGFPAQPPDEDNVNGVPGYTYATNGNDLEVEDEGEGYYQPKDPEHLEEYKKLLKYDCFAAPGKPWLDHANCAALVKRTHLYPNADMFRFSGAFGWNPPFPDGPTAKNAKGAEAPSANEYWNYGSDEDLASAASWDGKEYTETEGEETEEQ</sequence>
<name>A0A7S0EYQ0_9CRYP</name>
<gene>
    <name evidence="2" type="ORF">HPHI1048_LOCUS17612</name>
</gene>
<evidence type="ECO:0000256" key="1">
    <source>
        <dbReference type="SAM" id="MobiDB-lite"/>
    </source>
</evidence>
<proteinExistence type="predicted"/>
<dbReference type="EMBL" id="HBEO01026149">
    <property type="protein sequence ID" value="CAD8497329.1"/>
    <property type="molecule type" value="Transcribed_RNA"/>
</dbReference>
<organism evidence="2">
    <name type="scientific">Hanusia phi</name>
    <dbReference type="NCBI Taxonomy" id="3032"/>
    <lineage>
        <taxon>Eukaryota</taxon>
        <taxon>Cryptophyceae</taxon>
        <taxon>Pyrenomonadales</taxon>
        <taxon>Geminigeraceae</taxon>
        <taxon>Hanusia</taxon>
    </lineage>
</organism>
<reference evidence="2" key="1">
    <citation type="submission" date="2021-01" db="EMBL/GenBank/DDBJ databases">
        <authorList>
            <person name="Corre E."/>
            <person name="Pelletier E."/>
            <person name="Niang G."/>
            <person name="Scheremetjew M."/>
            <person name="Finn R."/>
            <person name="Kale V."/>
            <person name="Holt S."/>
            <person name="Cochrane G."/>
            <person name="Meng A."/>
            <person name="Brown T."/>
            <person name="Cohen L."/>
        </authorList>
    </citation>
    <scope>NUCLEOTIDE SEQUENCE</scope>
    <source>
        <strain evidence="2">CCMP325</strain>
    </source>
</reference>
<accession>A0A7S0EYQ0</accession>
<dbReference type="AlphaFoldDB" id="A0A7S0EYQ0"/>
<feature type="region of interest" description="Disordered" evidence="1">
    <location>
        <begin position="323"/>
        <end position="342"/>
    </location>
</feature>